<dbReference type="STRING" id="482461.SAMN05216244_3228"/>
<dbReference type="Proteomes" id="UP000182347">
    <property type="component" value="Unassembled WGS sequence"/>
</dbReference>
<dbReference type="EMBL" id="FNHF01000004">
    <property type="protein sequence ID" value="SDM69854.1"/>
    <property type="molecule type" value="Genomic_DNA"/>
</dbReference>
<reference evidence="2" key="1">
    <citation type="submission" date="2016-10" db="EMBL/GenBank/DDBJ databases">
        <authorList>
            <person name="Varghese N."/>
            <person name="Submissions S."/>
        </authorList>
    </citation>
    <scope>NUCLEOTIDE SEQUENCE [LARGE SCALE GENOMIC DNA]</scope>
    <source>
        <strain evidence="2">CGMCC 1.6199</strain>
    </source>
</reference>
<proteinExistence type="predicted"/>
<sequence>MFTVVSFYRVKKHHTNQFIALNQQVGVINMSHGAIEHEIYLPSSSDAAAGLTSYLQTGADEDLLFGQITFRNQSHYEEVSGKLKEDEQIQLLTRELAKLIDTSHIVTASFSSEK</sequence>
<gene>
    <name evidence="1" type="ORF">SAMN05216244_3228</name>
</gene>
<dbReference type="RefSeq" id="WP_074600290.1">
    <property type="nucleotide sequence ID" value="NZ_FNHF01000004.1"/>
</dbReference>
<organism evidence="1 2">
    <name type="scientific">Sediminibacillus halophilus</name>
    <dbReference type="NCBI Taxonomy" id="482461"/>
    <lineage>
        <taxon>Bacteria</taxon>
        <taxon>Bacillati</taxon>
        <taxon>Bacillota</taxon>
        <taxon>Bacilli</taxon>
        <taxon>Bacillales</taxon>
        <taxon>Bacillaceae</taxon>
        <taxon>Sediminibacillus</taxon>
    </lineage>
</organism>
<accession>A0A1G9VCA8</accession>
<dbReference type="Gene3D" id="3.30.70.100">
    <property type="match status" value="1"/>
</dbReference>
<evidence type="ECO:0000313" key="2">
    <source>
        <dbReference type="Proteomes" id="UP000182347"/>
    </source>
</evidence>
<protein>
    <submittedName>
        <fullName evidence="1">Uncharacterized protein</fullName>
    </submittedName>
</protein>
<keyword evidence="2" id="KW-1185">Reference proteome</keyword>
<evidence type="ECO:0000313" key="1">
    <source>
        <dbReference type="EMBL" id="SDM69854.1"/>
    </source>
</evidence>
<name>A0A1G9VCA8_9BACI</name>
<dbReference type="AlphaFoldDB" id="A0A1G9VCA8"/>